<protein>
    <submittedName>
        <fullName evidence="8">Outer membrane receptor protein involved in Fe transport</fullName>
    </submittedName>
</protein>
<evidence type="ECO:0000256" key="4">
    <source>
        <dbReference type="RuleBase" id="RU003357"/>
    </source>
</evidence>
<evidence type="ECO:0000256" key="1">
    <source>
        <dbReference type="ARBA" id="ARBA00004442"/>
    </source>
</evidence>
<reference evidence="8 9" key="1">
    <citation type="submission" date="2020-08" db="EMBL/GenBank/DDBJ databases">
        <title>Genomic Encyclopedia of Type Strains, Phase IV (KMG-IV): sequencing the most valuable type-strain genomes for metagenomic binning, comparative biology and taxonomic classification.</title>
        <authorList>
            <person name="Goeker M."/>
        </authorList>
    </citation>
    <scope>NUCLEOTIDE SEQUENCE [LARGE SCALE GENOMIC DNA]</scope>
    <source>
        <strain evidence="8 9">DSM 21793</strain>
    </source>
</reference>
<organism evidence="8 9">
    <name type="scientific">Phenylobacterium haematophilum</name>
    <dbReference type="NCBI Taxonomy" id="98513"/>
    <lineage>
        <taxon>Bacteria</taxon>
        <taxon>Pseudomonadati</taxon>
        <taxon>Pseudomonadota</taxon>
        <taxon>Alphaproteobacteria</taxon>
        <taxon>Caulobacterales</taxon>
        <taxon>Caulobacteraceae</taxon>
        <taxon>Phenylobacterium</taxon>
    </lineage>
</organism>
<proteinExistence type="inferred from homology"/>
<evidence type="ECO:0000259" key="7">
    <source>
        <dbReference type="Pfam" id="PF07715"/>
    </source>
</evidence>
<evidence type="ECO:0000259" key="6">
    <source>
        <dbReference type="Pfam" id="PF00593"/>
    </source>
</evidence>
<dbReference type="Proteomes" id="UP000530564">
    <property type="component" value="Unassembled WGS sequence"/>
</dbReference>
<dbReference type="InterPro" id="IPR036942">
    <property type="entry name" value="Beta-barrel_TonB_sf"/>
</dbReference>
<feature type="chain" id="PRO_5032784229" evidence="5">
    <location>
        <begin position="26"/>
        <end position="990"/>
    </location>
</feature>
<keyword evidence="9" id="KW-1185">Reference proteome</keyword>
<gene>
    <name evidence="8" type="ORF">GGQ61_002914</name>
</gene>
<evidence type="ECO:0000313" key="8">
    <source>
        <dbReference type="EMBL" id="MBB3892181.1"/>
    </source>
</evidence>
<comment type="caution">
    <text evidence="8">The sequence shown here is derived from an EMBL/GenBank/DDBJ whole genome shotgun (WGS) entry which is preliminary data.</text>
</comment>
<dbReference type="GO" id="GO:0009279">
    <property type="term" value="C:cell outer membrane"/>
    <property type="evidence" value="ECO:0007669"/>
    <property type="project" value="UniProtKB-SubCell"/>
</dbReference>
<feature type="domain" description="TonB-dependent receptor plug" evidence="7">
    <location>
        <begin position="53"/>
        <end position="176"/>
    </location>
</feature>
<dbReference type="PANTHER" id="PTHR47234">
    <property type="match status" value="1"/>
</dbReference>
<comment type="subcellular location">
    <subcellularLocation>
        <location evidence="1 4">Cell outer membrane</location>
    </subcellularLocation>
</comment>
<evidence type="ECO:0000256" key="2">
    <source>
        <dbReference type="ARBA" id="ARBA00023136"/>
    </source>
</evidence>
<keyword evidence="5" id="KW-0732">Signal</keyword>
<dbReference type="Pfam" id="PF07715">
    <property type="entry name" value="Plug"/>
    <property type="match status" value="1"/>
</dbReference>
<dbReference type="AlphaFoldDB" id="A0A840A3X4"/>
<dbReference type="SUPFAM" id="SSF56935">
    <property type="entry name" value="Porins"/>
    <property type="match status" value="1"/>
</dbReference>
<dbReference type="InterPro" id="IPR000531">
    <property type="entry name" value="Beta-barrel_TonB"/>
</dbReference>
<dbReference type="InterPro" id="IPR012910">
    <property type="entry name" value="Plug_dom"/>
</dbReference>
<dbReference type="PANTHER" id="PTHR47234:SF2">
    <property type="entry name" value="TONB-DEPENDENT RECEPTOR"/>
    <property type="match status" value="1"/>
</dbReference>
<dbReference type="Gene3D" id="2.170.130.10">
    <property type="entry name" value="TonB-dependent receptor, plug domain"/>
    <property type="match status" value="1"/>
</dbReference>
<keyword evidence="8" id="KW-0675">Receptor</keyword>
<sequence length="990" mass="106054">MGQSVRGRMLATSMMGGLAIAAAMAAEPAFAQDSVAVEEIVVTGSRIRRVETETSAPVSVVTAETLTDRGVVQVGDMLNQISSNAPSFAMADGTGNEAGSGQTFPNLFGLGAGRTLTLVNGRRMVTTSQSRAVSGVDGLGDRVVDTNIIPTGLIQRIDVVQAGGAAVYGSDAIAGVVNYVLKDSFEGLELDAQYGISSRDDYPTQALRATAGKNFLDGRANIAANLEWSKTDSLLDYDRPRTNLGRVTVSNPANRTPTDGIPSLVENLNTRFVTFNANGVISRAGPPFASQIGAVAGQPIQSNATGDAFIPYNVGTLVNPNVPPFTSGGDGLPYQELAALQVGIERWVGNVIGHVDLTDRIRLSGEFMYAKVEGRDPYGQQASNTVLNNAASGAGPIALSRTNPFLTPAMSAALGAGGPPLFVSKFWTDLLPTRENVSTTNTARAVVSLDGDFDFAERNFYWSVSASRAETDGESTGWGVITSRFNNAVNAVRNSSGAIVCAINADASTANDDPACTPLNPFGVGNVSQANRLYLTAPIGQDYLNTQDDYLATIGGDIFNLPAGAVKFSAAYEHRREEAKYTPFVANQRGIVGSQVASQATKAAYNTDEFSGELLVPIFGGDFTLPGVRSLEFDGAYRRVKHSIAGSENIWGAGLRWEVFEGLTIRGSRSRNFRAPTLDQLAAPSRTDLSNAGWDPCDADRINSGPNPAVRLANCQALFAANPSFGPLATFQNPSENFSNTLVTSGGNPNLRNELSDTKTIGFIYQPTFVPGLTIVVDRIDVDLTDGLSPFTPQDFMAACYDSTSPSAEICGTFTRDSTGAIATALSTTFNAGTVAFRGETYNVNYRFPIGRFFNDADYGELELAVDATHTTRYEQSVTGFDVNRYDGTTRQPDWVVDFDATYSNGPLRLYYSLHYLPEAKINSFDTIESTPTPEIKENYRHNISAQYAFDKYTVRAGVINLTDEQPSFPTRNYGDILGRRYYVGLNARF</sequence>
<dbReference type="InterPro" id="IPR037066">
    <property type="entry name" value="Plug_dom_sf"/>
</dbReference>
<dbReference type="Pfam" id="PF00593">
    <property type="entry name" value="TonB_dep_Rec_b-barrel"/>
    <property type="match status" value="1"/>
</dbReference>
<feature type="signal peptide" evidence="5">
    <location>
        <begin position="1"/>
        <end position="25"/>
    </location>
</feature>
<name>A0A840A3X4_9CAUL</name>
<feature type="domain" description="TonB-dependent receptor-like beta-barrel" evidence="6">
    <location>
        <begin position="439"/>
        <end position="962"/>
    </location>
</feature>
<dbReference type="Gene3D" id="2.40.170.20">
    <property type="entry name" value="TonB-dependent receptor, beta-barrel domain"/>
    <property type="match status" value="1"/>
</dbReference>
<evidence type="ECO:0000313" key="9">
    <source>
        <dbReference type="Proteomes" id="UP000530564"/>
    </source>
</evidence>
<accession>A0A840A3X4</accession>
<keyword evidence="4" id="KW-0798">TonB box</keyword>
<evidence type="ECO:0000256" key="3">
    <source>
        <dbReference type="ARBA" id="ARBA00023237"/>
    </source>
</evidence>
<evidence type="ECO:0000256" key="5">
    <source>
        <dbReference type="SAM" id="SignalP"/>
    </source>
</evidence>
<dbReference type="EMBL" id="JACIDK010000004">
    <property type="protein sequence ID" value="MBB3892181.1"/>
    <property type="molecule type" value="Genomic_DNA"/>
</dbReference>
<keyword evidence="3" id="KW-0998">Cell outer membrane</keyword>
<comment type="similarity">
    <text evidence="4">Belongs to the TonB-dependent receptor family.</text>
</comment>
<dbReference type="RefSeq" id="WP_183774009.1">
    <property type="nucleotide sequence ID" value="NZ_JACIDK010000004.1"/>
</dbReference>
<keyword evidence="2 4" id="KW-0472">Membrane</keyword>